<keyword evidence="1" id="KW-0805">Transcription regulation</keyword>
<gene>
    <name evidence="6" type="ORF">PCG10_001811</name>
</gene>
<dbReference type="PANTHER" id="PTHR47654">
    <property type="entry name" value="ZN(II)2CYS6 TRANSCRIPTION FACTOR (EUROFUNG)-RELATED"/>
    <property type="match status" value="1"/>
</dbReference>
<reference evidence="6" key="1">
    <citation type="submission" date="2020-02" db="EMBL/GenBank/DDBJ databases">
        <authorList>
            <person name="Lichtner F.J."/>
        </authorList>
    </citation>
    <scope>NUCLEOTIDE SEQUENCE</scope>
    <source>
        <strain evidence="6">G10</strain>
    </source>
</reference>
<organism evidence="6 7">
    <name type="scientific">Penicillium crustosum</name>
    <name type="common">Blue mold fungus</name>
    <dbReference type="NCBI Taxonomy" id="36656"/>
    <lineage>
        <taxon>Eukaryota</taxon>
        <taxon>Fungi</taxon>
        <taxon>Dikarya</taxon>
        <taxon>Ascomycota</taxon>
        <taxon>Pezizomycotina</taxon>
        <taxon>Eurotiomycetes</taxon>
        <taxon>Eurotiomycetidae</taxon>
        <taxon>Eurotiales</taxon>
        <taxon>Aspergillaceae</taxon>
        <taxon>Penicillium</taxon>
    </lineage>
</organism>
<dbReference type="Pfam" id="PF00172">
    <property type="entry name" value="Zn_clus"/>
    <property type="match status" value="1"/>
</dbReference>
<dbReference type="SMART" id="SM00066">
    <property type="entry name" value="GAL4"/>
    <property type="match status" value="1"/>
</dbReference>
<keyword evidence="2" id="KW-0238">DNA-binding</keyword>
<feature type="domain" description="Zn(2)-C6 fungal-type" evidence="5">
    <location>
        <begin position="70"/>
        <end position="100"/>
    </location>
</feature>
<dbReference type="InterPro" id="IPR001138">
    <property type="entry name" value="Zn2Cys6_DnaBD"/>
</dbReference>
<dbReference type="SUPFAM" id="SSF57701">
    <property type="entry name" value="Zn2/Cys6 DNA-binding domain"/>
    <property type="match status" value="1"/>
</dbReference>
<dbReference type="GO" id="GO:0008270">
    <property type="term" value="F:zinc ion binding"/>
    <property type="evidence" value="ECO:0007669"/>
    <property type="project" value="InterPro"/>
</dbReference>
<sequence length="216" mass="24213">MNGSGLSNYGWTAINHQQPSTFPSSARTEVIPDREYFDKTRNDEAVDAKLPIPRNPRPKIVSSSGRVSKACENCHEQKAKCSGHRPACNRCQDSGAHCYYGDRKGIAMVKQLSDLTTRVETLEALLRDLYPRLDTSSAQQVDRTLRELNSRTPLTRTNAPTPHSFVSPTCHKKESTCLSPDMIEPTSFSSRDSGYTQDDCILDEDIEAMRFKAQQQ</sequence>
<evidence type="ECO:0000313" key="6">
    <source>
        <dbReference type="EMBL" id="KAF7516798.1"/>
    </source>
</evidence>
<dbReference type="AlphaFoldDB" id="A0A9P5GAG9"/>
<dbReference type="InterPro" id="IPR036864">
    <property type="entry name" value="Zn2-C6_fun-type_DNA-bd_sf"/>
</dbReference>
<dbReference type="OrthoDB" id="5296287at2759"/>
<dbReference type="PROSITE" id="PS50048">
    <property type="entry name" value="ZN2_CY6_FUNGAL_2"/>
    <property type="match status" value="1"/>
</dbReference>
<dbReference type="GO" id="GO:0000981">
    <property type="term" value="F:DNA-binding transcription factor activity, RNA polymerase II-specific"/>
    <property type="evidence" value="ECO:0007669"/>
    <property type="project" value="InterPro"/>
</dbReference>
<accession>A0A9P5GAG9</accession>
<dbReference type="Gene3D" id="4.10.240.10">
    <property type="entry name" value="Zn(2)-C6 fungal-type DNA-binding domain"/>
    <property type="match status" value="1"/>
</dbReference>
<dbReference type="Proteomes" id="UP000701341">
    <property type="component" value="Unassembled WGS sequence"/>
</dbReference>
<evidence type="ECO:0000256" key="4">
    <source>
        <dbReference type="ARBA" id="ARBA00023242"/>
    </source>
</evidence>
<dbReference type="CDD" id="cd00067">
    <property type="entry name" value="GAL4"/>
    <property type="match status" value="1"/>
</dbReference>
<dbReference type="InterPro" id="IPR053230">
    <property type="entry name" value="Trans_reg_galc"/>
</dbReference>
<evidence type="ECO:0000256" key="1">
    <source>
        <dbReference type="ARBA" id="ARBA00023015"/>
    </source>
</evidence>
<proteinExistence type="predicted"/>
<evidence type="ECO:0000313" key="7">
    <source>
        <dbReference type="Proteomes" id="UP000701341"/>
    </source>
</evidence>
<dbReference type="PROSITE" id="PS00463">
    <property type="entry name" value="ZN2_CY6_FUNGAL_1"/>
    <property type="match status" value="1"/>
</dbReference>
<keyword evidence="3" id="KW-0804">Transcription</keyword>
<keyword evidence="7" id="KW-1185">Reference proteome</keyword>
<protein>
    <recommendedName>
        <fullName evidence="5">Zn(2)-C6 fungal-type domain-containing protein</fullName>
    </recommendedName>
</protein>
<dbReference type="GO" id="GO:0003677">
    <property type="term" value="F:DNA binding"/>
    <property type="evidence" value="ECO:0007669"/>
    <property type="project" value="UniProtKB-KW"/>
</dbReference>
<keyword evidence="4" id="KW-0539">Nucleus</keyword>
<evidence type="ECO:0000259" key="5">
    <source>
        <dbReference type="PROSITE" id="PS50048"/>
    </source>
</evidence>
<dbReference type="PANTHER" id="PTHR47654:SF1">
    <property type="entry name" value="ZN(II)2CYS6 TRANSCRIPTION FACTOR (EUROFUNG)"/>
    <property type="match status" value="1"/>
</dbReference>
<comment type="caution">
    <text evidence="6">The sequence shown here is derived from an EMBL/GenBank/DDBJ whole genome shotgun (WGS) entry which is preliminary data.</text>
</comment>
<evidence type="ECO:0000256" key="2">
    <source>
        <dbReference type="ARBA" id="ARBA00023125"/>
    </source>
</evidence>
<dbReference type="EMBL" id="JAAOZQ010000129">
    <property type="protein sequence ID" value="KAF7516798.1"/>
    <property type="molecule type" value="Genomic_DNA"/>
</dbReference>
<evidence type="ECO:0000256" key="3">
    <source>
        <dbReference type="ARBA" id="ARBA00023163"/>
    </source>
</evidence>
<name>A0A9P5GAG9_PENCR</name>